<dbReference type="VEuPathDB" id="FungiDB:RO3G_09058"/>
<sequence length="52" mass="6124">MPVHDQVRRIFILRDQSWKNRHTIQIVAYGLMLRSAQLTSTSQQYTINIHTG</sequence>
<evidence type="ECO:0000313" key="2">
    <source>
        <dbReference type="Proteomes" id="UP000009138"/>
    </source>
</evidence>
<dbReference type="InParanoid" id="I1C7B8"/>
<dbReference type="Proteomes" id="UP000009138">
    <property type="component" value="Unassembled WGS sequence"/>
</dbReference>
<dbReference type="EMBL" id="CH476737">
    <property type="protein sequence ID" value="EIE84348.1"/>
    <property type="molecule type" value="Genomic_DNA"/>
</dbReference>
<dbReference type="RefSeq" id="XP_067519744.1">
    <property type="nucleotide sequence ID" value="XM_067663643.1"/>
</dbReference>
<evidence type="ECO:0000313" key="1">
    <source>
        <dbReference type="EMBL" id="EIE84348.1"/>
    </source>
</evidence>
<name>I1C7B8_RHIO9</name>
<dbReference type="GeneID" id="93616024"/>
<dbReference type="AlphaFoldDB" id="I1C7B8"/>
<organism evidence="1 2">
    <name type="scientific">Rhizopus delemar (strain RA 99-880 / ATCC MYA-4621 / FGSC 9543 / NRRL 43880)</name>
    <name type="common">Mucormycosis agent</name>
    <name type="synonym">Rhizopus arrhizus var. delemar</name>
    <dbReference type="NCBI Taxonomy" id="246409"/>
    <lineage>
        <taxon>Eukaryota</taxon>
        <taxon>Fungi</taxon>
        <taxon>Fungi incertae sedis</taxon>
        <taxon>Mucoromycota</taxon>
        <taxon>Mucoromycotina</taxon>
        <taxon>Mucoromycetes</taxon>
        <taxon>Mucorales</taxon>
        <taxon>Mucorineae</taxon>
        <taxon>Rhizopodaceae</taxon>
        <taxon>Rhizopus</taxon>
    </lineage>
</organism>
<gene>
    <name evidence="1" type="ORF">RO3G_09058</name>
</gene>
<protein>
    <submittedName>
        <fullName evidence="1">Uncharacterized protein</fullName>
    </submittedName>
</protein>
<keyword evidence="2" id="KW-1185">Reference proteome</keyword>
<reference evidence="1 2" key="1">
    <citation type="journal article" date="2009" name="PLoS Genet.">
        <title>Genomic analysis of the basal lineage fungus Rhizopus oryzae reveals a whole-genome duplication.</title>
        <authorList>
            <person name="Ma L.-J."/>
            <person name="Ibrahim A.S."/>
            <person name="Skory C."/>
            <person name="Grabherr M.G."/>
            <person name="Burger G."/>
            <person name="Butler M."/>
            <person name="Elias M."/>
            <person name="Idnurm A."/>
            <person name="Lang B.F."/>
            <person name="Sone T."/>
            <person name="Abe A."/>
            <person name="Calvo S.E."/>
            <person name="Corrochano L.M."/>
            <person name="Engels R."/>
            <person name="Fu J."/>
            <person name="Hansberg W."/>
            <person name="Kim J.-M."/>
            <person name="Kodira C.D."/>
            <person name="Koehrsen M.J."/>
            <person name="Liu B."/>
            <person name="Miranda-Saavedra D."/>
            <person name="O'Leary S."/>
            <person name="Ortiz-Castellanos L."/>
            <person name="Poulter R."/>
            <person name="Rodriguez-Romero J."/>
            <person name="Ruiz-Herrera J."/>
            <person name="Shen Y.-Q."/>
            <person name="Zeng Q."/>
            <person name="Galagan J."/>
            <person name="Birren B.W."/>
            <person name="Cuomo C.A."/>
            <person name="Wickes B.L."/>
        </authorList>
    </citation>
    <scope>NUCLEOTIDE SEQUENCE [LARGE SCALE GENOMIC DNA]</scope>
    <source>
        <strain evidence="2">RA 99-880 / ATCC MYA-4621 / FGSC 9543 / NRRL 43880</strain>
    </source>
</reference>
<accession>I1C7B8</accession>
<proteinExistence type="predicted"/>